<proteinExistence type="predicted"/>
<keyword evidence="3" id="KW-1185">Reference proteome</keyword>
<evidence type="ECO:0000313" key="3">
    <source>
        <dbReference type="Proteomes" id="UP000020681"/>
    </source>
</evidence>
<comment type="caution">
    <text evidence="2">The sequence shown here is derived from an EMBL/GenBank/DDBJ whole genome shotgun (WGS) entry which is preliminary data.</text>
</comment>
<sequence length="37" mass="3949">MPGDAADQTLKQWAAGSSDGVMENHRKIKPTALPVKV</sequence>
<dbReference type="Proteomes" id="UP000020681">
    <property type="component" value="Unassembled WGS sequence"/>
</dbReference>
<evidence type="ECO:0000256" key="1">
    <source>
        <dbReference type="SAM" id="MobiDB-lite"/>
    </source>
</evidence>
<reference evidence="2 3" key="1">
    <citation type="submission" date="2014-01" db="EMBL/GenBank/DDBJ databases">
        <authorList>
            <person name="Dobos K."/>
            <person name="Lenaerts A."/>
            <person name="Ordway D."/>
            <person name="DeGroote M.A."/>
            <person name="Parker T."/>
            <person name="Sizemore C."/>
            <person name="Tallon L.J."/>
            <person name="Sadzewicz L.K."/>
            <person name="Sengamalay N."/>
            <person name="Fraser C.M."/>
            <person name="Hine E."/>
            <person name="Shefchek K.A."/>
            <person name="Das S.P."/>
            <person name="Tettelin H."/>
        </authorList>
    </citation>
    <scope>NUCLEOTIDE SEQUENCE [LARGE SCALE GENOMIC DNA]</scope>
    <source>
        <strain evidence="2 3">Harvey</strain>
    </source>
</reference>
<feature type="region of interest" description="Disordered" evidence="1">
    <location>
        <begin position="1"/>
        <end position="37"/>
    </location>
</feature>
<gene>
    <name evidence="2" type="ORF">I551_0418</name>
</gene>
<dbReference type="EMBL" id="JAOL01000066">
    <property type="protein sequence ID" value="EUA93098.1"/>
    <property type="molecule type" value="Genomic_DNA"/>
</dbReference>
<evidence type="ECO:0000313" key="2">
    <source>
        <dbReference type="EMBL" id="EUA93098.1"/>
    </source>
</evidence>
<accession>A0ABN0R7F4</accession>
<name>A0ABN0R7F4_MYCUL</name>
<organism evidence="2 3">
    <name type="scientific">Mycobacterium ulcerans str. Harvey</name>
    <dbReference type="NCBI Taxonomy" id="1299332"/>
    <lineage>
        <taxon>Bacteria</taxon>
        <taxon>Bacillati</taxon>
        <taxon>Actinomycetota</taxon>
        <taxon>Actinomycetes</taxon>
        <taxon>Mycobacteriales</taxon>
        <taxon>Mycobacteriaceae</taxon>
        <taxon>Mycobacterium</taxon>
        <taxon>Mycobacterium ulcerans group</taxon>
    </lineage>
</organism>
<protein>
    <submittedName>
        <fullName evidence="2">Uncharacterized protein</fullName>
    </submittedName>
</protein>